<keyword evidence="4" id="KW-1185">Reference proteome</keyword>
<keyword evidence="2" id="KW-0472">Membrane</keyword>
<reference evidence="3 4" key="1">
    <citation type="journal article" date="2016" name="Mol. Biol. Evol.">
        <title>Genome-Wide Survey of Gut Fungi (Harpellales) Reveals the First Horizontally Transferred Ubiquitin Gene from a Mosquito Host.</title>
        <authorList>
            <person name="Wang Y."/>
            <person name="White M.M."/>
            <person name="Kvist S."/>
            <person name="Moncalvo J.M."/>
        </authorList>
    </citation>
    <scope>NUCLEOTIDE SEQUENCE [LARGE SCALE GENOMIC DNA]</scope>
    <source>
        <strain evidence="3 4">ALG-7-W6</strain>
    </source>
</reference>
<dbReference type="Proteomes" id="UP000187455">
    <property type="component" value="Unassembled WGS sequence"/>
</dbReference>
<dbReference type="EMBL" id="LSSL01001563">
    <property type="protein sequence ID" value="OLY82409.1"/>
    <property type="molecule type" value="Genomic_DNA"/>
</dbReference>
<evidence type="ECO:0000256" key="2">
    <source>
        <dbReference type="SAM" id="Phobius"/>
    </source>
</evidence>
<feature type="transmembrane region" description="Helical" evidence="2">
    <location>
        <begin position="77"/>
        <end position="102"/>
    </location>
</feature>
<keyword evidence="2" id="KW-1133">Transmembrane helix</keyword>
<feature type="transmembrane region" description="Helical" evidence="2">
    <location>
        <begin position="32"/>
        <end position="53"/>
    </location>
</feature>
<organism evidence="3 4">
    <name type="scientific">Smittium mucronatum</name>
    <dbReference type="NCBI Taxonomy" id="133383"/>
    <lineage>
        <taxon>Eukaryota</taxon>
        <taxon>Fungi</taxon>
        <taxon>Fungi incertae sedis</taxon>
        <taxon>Zoopagomycota</taxon>
        <taxon>Kickxellomycotina</taxon>
        <taxon>Harpellomycetes</taxon>
        <taxon>Harpellales</taxon>
        <taxon>Legeriomycetaceae</taxon>
        <taxon>Smittium</taxon>
    </lineage>
</organism>
<feature type="region of interest" description="Disordered" evidence="1">
    <location>
        <begin position="185"/>
        <end position="220"/>
    </location>
</feature>
<evidence type="ECO:0000256" key="1">
    <source>
        <dbReference type="SAM" id="MobiDB-lite"/>
    </source>
</evidence>
<evidence type="ECO:0000313" key="3">
    <source>
        <dbReference type="EMBL" id="OLY82409.1"/>
    </source>
</evidence>
<proteinExistence type="predicted"/>
<feature type="non-terminal residue" evidence="3">
    <location>
        <position position="385"/>
    </location>
</feature>
<feature type="compositionally biased region" description="Polar residues" evidence="1">
    <location>
        <begin position="205"/>
        <end position="220"/>
    </location>
</feature>
<gene>
    <name evidence="3" type="ORF">AYI68_g3475</name>
</gene>
<accession>A0A1R0GZU5</accession>
<dbReference type="STRING" id="133383.A0A1R0GZU5"/>
<feature type="transmembrane region" description="Helical" evidence="2">
    <location>
        <begin position="317"/>
        <end position="335"/>
    </location>
</feature>
<evidence type="ECO:0000313" key="4">
    <source>
        <dbReference type="Proteomes" id="UP000187455"/>
    </source>
</evidence>
<feature type="transmembrane region" description="Helical" evidence="2">
    <location>
        <begin position="274"/>
        <end position="297"/>
    </location>
</feature>
<comment type="caution">
    <text evidence="3">The sequence shown here is derived from an EMBL/GenBank/DDBJ whole genome shotgun (WGS) entry which is preliminary data.</text>
</comment>
<dbReference type="AlphaFoldDB" id="A0A1R0GZU5"/>
<dbReference type="OrthoDB" id="5600040at2759"/>
<name>A0A1R0GZU5_9FUNG</name>
<sequence length="385" mass="43424">MTTFLLASTAVNLHLVFLIRRQIISYKRLEKIYIWSSVFVSFAISLASIIVSIRRDSCWLDTNDDLNSNKIILNQFWFLYLWILIPSFYSLVIVIMVIFKIINEQSRISKEFRNVSSPSPPIFVNTTPTSFKSSRPKSKKLELSSLSSFSHKRPKVAENTASSPIKRSLNSIDLNLLVQSSAQKSIQKPTEERMGNHSAKRNSYGDPTTIQYNKPTTYDPTTIQYNKPSSGTTGRFNLNTPVYFKSRKNAKSKTTSKKMSYSSALKIYSAILRILIYPIVPIIQTSLIIGVGLYYNLRINPDNIDAIKDFPQVNSTIYAYSGLLNVIAFCFDPAFSNKYRYLFVSSIHSDSDINAHQPMLSDSHYNPASSPHHPNPTGLGASGSP</sequence>
<keyword evidence="2" id="KW-0812">Transmembrane</keyword>
<protein>
    <submittedName>
        <fullName evidence="3">Uncharacterized protein</fullName>
    </submittedName>
</protein>
<feature type="region of interest" description="Disordered" evidence="1">
    <location>
        <begin position="364"/>
        <end position="385"/>
    </location>
</feature>